<comment type="subcellular location">
    <subcellularLocation>
        <location evidence="1">Membrane</location>
        <topology evidence="1">Single-pass membrane protein</topology>
    </subcellularLocation>
</comment>
<dbReference type="AlphaFoldDB" id="A0A6V7PFD7"/>
<sequence length="129" mass="14970">MSIKYHRARRHTRARYPDDRFDRYWHPLTGSMHAVGRTHNITVSEFWNIPPADVFDTAIVADQDRSLVLQWPSVSLPNSSYYIALYFADTAPNSSRTFNVFINDYSFYSGLTVTYLAFLSFRQSGFSLV</sequence>
<dbReference type="PANTHER" id="PTHR45631">
    <property type="entry name" value="OS07G0107800 PROTEIN-RELATED"/>
    <property type="match status" value="1"/>
</dbReference>
<reference evidence="3" key="1">
    <citation type="submission" date="2020-07" db="EMBL/GenBank/DDBJ databases">
        <authorList>
            <person name="Lin J."/>
        </authorList>
    </citation>
    <scope>NUCLEOTIDE SEQUENCE</scope>
</reference>
<organism evidence="3">
    <name type="scientific">Ananas comosus var. bracteatus</name>
    <name type="common">red pineapple</name>
    <dbReference type="NCBI Taxonomy" id="296719"/>
    <lineage>
        <taxon>Eukaryota</taxon>
        <taxon>Viridiplantae</taxon>
        <taxon>Streptophyta</taxon>
        <taxon>Embryophyta</taxon>
        <taxon>Tracheophyta</taxon>
        <taxon>Spermatophyta</taxon>
        <taxon>Magnoliopsida</taxon>
        <taxon>Liliopsida</taxon>
        <taxon>Poales</taxon>
        <taxon>Bromeliaceae</taxon>
        <taxon>Bromelioideae</taxon>
        <taxon>Ananas</taxon>
    </lineage>
</organism>
<evidence type="ECO:0000313" key="3">
    <source>
        <dbReference type="EMBL" id="CAD1829453.1"/>
    </source>
</evidence>
<name>A0A6V7PFD7_ANACO</name>
<evidence type="ECO:0000259" key="2">
    <source>
        <dbReference type="Pfam" id="PF12819"/>
    </source>
</evidence>
<feature type="domain" description="Malectin-like" evidence="2">
    <location>
        <begin position="10"/>
        <end position="118"/>
    </location>
</feature>
<dbReference type="InterPro" id="IPR024788">
    <property type="entry name" value="Malectin-like_Carb-bd_dom"/>
</dbReference>
<dbReference type="EMBL" id="LR862147">
    <property type="protein sequence ID" value="CAD1829453.1"/>
    <property type="molecule type" value="Genomic_DNA"/>
</dbReference>
<protein>
    <recommendedName>
        <fullName evidence="2">Malectin-like domain-containing protein</fullName>
    </recommendedName>
</protein>
<dbReference type="Pfam" id="PF12819">
    <property type="entry name" value="Malectin_like"/>
    <property type="match status" value="1"/>
</dbReference>
<evidence type="ECO:0000256" key="1">
    <source>
        <dbReference type="ARBA" id="ARBA00004167"/>
    </source>
</evidence>
<gene>
    <name evidence="3" type="ORF">CB5_LOCUS12664</name>
</gene>
<dbReference type="GO" id="GO:0016020">
    <property type="term" value="C:membrane"/>
    <property type="evidence" value="ECO:0007669"/>
    <property type="project" value="UniProtKB-SubCell"/>
</dbReference>
<accession>A0A6V7PFD7</accession>
<dbReference type="PANTHER" id="PTHR45631:SF3">
    <property type="entry name" value="OS05G0393100 PROTEIN"/>
    <property type="match status" value="1"/>
</dbReference>
<dbReference type="Gene3D" id="2.60.120.430">
    <property type="entry name" value="Galactose-binding lectin"/>
    <property type="match status" value="1"/>
</dbReference>
<proteinExistence type="predicted"/>